<gene>
    <name evidence="1" type="ORF">ALMOND_2B021696</name>
</gene>
<dbReference type="AlphaFoldDB" id="A0A5E4GJ90"/>
<feature type="non-terminal residue" evidence="1">
    <location>
        <position position="1"/>
    </location>
</feature>
<evidence type="ECO:0000313" key="1">
    <source>
        <dbReference type="EMBL" id="VVA39632.1"/>
    </source>
</evidence>
<dbReference type="Gramene" id="VVA39632">
    <property type="protein sequence ID" value="VVA39632"/>
    <property type="gene ID" value="Prudul26B021696"/>
</dbReference>
<evidence type="ECO:0000313" key="2">
    <source>
        <dbReference type="Proteomes" id="UP000327085"/>
    </source>
</evidence>
<proteinExistence type="predicted"/>
<dbReference type="EMBL" id="CABIKO010000822">
    <property type="protein sequence ID" value="VVA39632.1"/>
    <property type="molecule type" value="Genomic_DNA"/>
</dbReference>
<protein>
    <submittedName>
        <fullName evidence="1">PREDICTED: cyclic nucleotide-gated ion channel</fullName>
    </submittedName>
</protein>
<organism evidence="1 2">
    <name type="scientific">Prunus dulcis</name>
    <name type="common">Almond</name>
    <name type="synonym">Amygdalus dulcis</name>
    <dbReference type="NCBI Taxonomy" id="3755"/>
    <lineage>
        <taxon>Eukaryota</taxon>
        <taxon>Viridiplantae</taxon>
        <taxon>Streptophyta</taxon>
        <taxon>Embryophyta</taxon>
        <taxon>Tracheophyta</taxon>
        <taxon>Spermatophyta</taxon>
        <taxon>Magnoliopsida</taxon>
        <taxon>eudicotyledons</taxon>
        <taxon>Gunneridae</taxon>
        <taxon>Pentapetalae</taxon>
        <taxon>rosids</taxon>
        <taxon>fabids</taxon>
        <taxon>Rosales</taxon>
        <taxon>Rosaceae</taxon>
        <taxon>Amygdaloideae</taxon>
        <taxon>Amygdaleae</taxon>
        <taxon>Prunus</taxon>
    </lineage>
</organism>
<dbReference type="Proteomes" id="UP000327085">
    <property type="component" value="Unassembled WGS sequence"/>
</dbReference>
<name>A0A5E4GJ90_PRUDU</name>
<feature type="non-terminal residue" evidence="1">
    <location>
        <position position="77"/>
    </location>
</feature>
<accession>A0A5E4GJ90</accession>
<reference evidence="2" key="1">
    <citation type="journal article" date="2020" name="Plant J.">
        <title>Transposons played a major role in the diversification between the closely related almond and peach genomes: results from the almond genome sequence.</title>
        <authorList>
            <person name="Alioto T."/>
            <person name="Alexiou K.G."/>
            <person name="Bardil A."/>
            <person name="Barteri F."/>
            <person name="Castanera R."/>
            <person name="Cruz F."/>
            <person name="Dhingra A."/>
            <person name="Duval H."/>
            <person name="Fernandez I Marti A."/>
            <person name="Frias L."/>
            <person name="Galan B."/>
            <person name="Garcia J.L."/>
            <person name="Howad W."/>
            <person name="Gomez-Garrido J."/>
            <person name="Gut M."/>
            <person name="Julca I."/>
            <person name="Morata J."/>
            <person name="Puigdomenech P."/>
            <person name="Ribeca P."/>
            <person name="Rubio Cabetas M.J."/>
            <person name="Vlasova A."/>
            <person name="Wirthensohn M."/>
            <person name="Garcia-Mas J."/>
            <person name="Gabaldon T."/>
            <person name="Casacuberta J.M."/>
            <person name="Arus P."/>
        </authorList>
    </citation>
    <scope>NUCLEOTIDE SEQUENCE [LARGE SCALE GENOMIC DNA]</scope>
    <source>
        <strain evidence="2">cv. Texas</strain>
    </source>
</reference>
<dbReference type="InParanoid" id="A0A5E4GJ90"/>
<sequence length="77" mass="9310">KYHRHEVKVNRKMEKKDNQTELWLSENGIPKNLINDIKQLIMDKVRQELEEDGDADLDYIFSILPPNLQIRIKKYMQ</sequence>